<organism evidence="1">
    <name type="scientific">viral metagenome</name>
    <dbReference type="NCBI Taxonomy" id="1070528"/>
    <lineage>
        <taxon>unclassified sequences</taxon>
        <taxon>metagenomes</taxon>
        <taxon>organismal metagenomes</taxon>
    </lineage>
</organism>
<sequence>MPSENLNLSYYFQPMDRVDVNQLQLTDVSLYSMTPWKEANFVSRTILNFYKKNGESHPLKNEAEHGGSLTIPYLRPKYGDIPIITDATSHVGGNTLSFHLSGFKTVHSVEIDPQICQMLIHNLQTYHLPTEHVHYGDYVAICRDLRQDVVFLDPPWGGPDYINNPCLDLYLGTTNIVEVCADLMSQHRASLIVLKVPINYNFSCLLNKLNTQNFLTHKVYRGTHHSYNIIFCWSCD</sequence>
<dbReference type="SUPFAM" id="SSF53335">
    <property type="entry name" value="S-adenosyl-L-methionine-dependent methyltransferases"/>
    <property type="match status" value="1"/>
</dbReference>
<dbReference type="GO" id="GO:0071164">
    <property type="term" value="F:RNA cap trimethylguanosine synthase activity"/>
    <property type="evidence" value="ECO:0007669"/>
    <property type="project" value="TreeGrafter"/>
</dbReference>
<dbReference type="Gene3D" id="3.40.50.150">
    <property type="entry name" value="Vaccinia Virus protein VP39"/>
    <property type="match status" value="1"/>
</dbReference>
<dbReference type="Pfam" id="PF09445">
    <property type="entry name" value="Methyltransf_15"/>
    <property type="match status" value="1"/>
</dbReference>
<evidence type="ECO:0008006" key="2">
    <source>
        <dbReference type="Google" id="ProtNLM"/>
    </source>
</evidence>
<dbReference type="InterPro" id="IPR029063">
    <property type="entry name" value="SAM-dependent_MTases_sf"/>
</dbReference>
<dbReference type="GO" id="GO:0005634">
    <property type="term" value="C:nucleus"/>
    <property type="evidence" value="ECO:0007669"/>
    <property type="project" value="TreeGrafter"/>
</dbReference>
<protein>
    <recommendedName>
        <fullName evidence="2">Trimethylguanosine synthase</fullName>
    </recommendedName>
</protein>
<proteinExistence type="predicted"/>
<dbReference type="InterPro" id="IPR019012">
    <property type="entry name" value="RNA_cap_Gua-N2-MeTrfase"/>
</dbReference>
<dbReference type="PANTHER" id="PTHR14741:SF32">
    <property type="entry name" value="TRIMETHYLGUANOSINE SYNTHASE"/>
    <property type="match status" value="1"/>
</dbReference>
<evidence type="ECO:0000313" key="1">
    <source>
        <dbReference type="EMBL" id="QHS92257.1"/>
    </source>
</evidence>
<accession>A0A6C0BIR1</accession>
<name>A0A6C0BIR1_9ZZZZ</name>
<reference evidence="1" key="1">
    <citation type="journal article" date="2020" name="Nature">
        <title>Giant virus diversity and host interactions through global metagenomics.</title>
        <authorList>
            <person name="Schulz F."/>
            <person name="Roux S."/>
            <person name="Paez-Espino D."/>
            <person name="Jungbluth S."/>
            <person name="Walsh D.A."/>
            <person name="Denef V.J."/>
            <person name="McMahon K.D."/>
            <person name="Konstantinidis K.T."/>
            <person name="Eloe-Fadrosh E.A."/>
            <person name="Kyrpides N.C."/>
            <person name="Woyke T."/>
        </authorList>
    </citation>
    <scope>NUCLEOTIDE SEQUENCE</scope>
    <source>
        <strain evidence="1">GVMAG-M-3300014204-73</strain>
    </source>
</reference>
<dbReference type="AlphaFoldDB" id="A0A6C0BIR1"/>
<dbReference type="EMBL" id="MN739177">
    <property type="protein sequence ID" value="QHS92257.1"/>
    <property type="molecule type" value="Genomic_DNA"/>
</dbReference>
<dbReference type="PANTHER" id="PTHR14741">
    <property type="entry name" value="S-ADENOSYLMETHIONINE-DEPENDENT METHYLTRANSFERASE RELATED"/>
    <property type="match status" value="1"/>
</dbReference>